<sequence length="133" mass="14302">MLGSAFPSVGGMEFKSYMGRNGKGNAPAIEYHIILTGTYCMQSFHGVSILPACPRLTFGVLPDLRLPQLLGAVRLSKDEKSCATPKPTPEPPVVKGLNPRLAEARISVNGLWLQLMPSTSKMSEGGPAFCWVI</sequence>
<name>A0ACB9S6R4_9MYRT</name>
<evidence type="ECO:0000313" key="2">
    <source>
        <dbReference type="Proteomes" id="UP001057402"/>
    </source>
</evidence>
<dbReference type="EMBL" id="CM042881">
    <property type="protein sequence ID" value="KAI4385761.1"/>
    <property type="molecule type" value="Genomic_DNA"/>
</dbReference>
<dbReference type="Proteomes" id="UP001057402">
    <property type="component" value="Chromosome 2"/>
</dbReference>
<reference evidence="2" key="1">
    <citation type="journal article" date="2023" name="Front. Plant Sci.">
        <title>Chromosomal-level genome assembly of Melastoma candidum provides insights into trichome evolution.</title>
        <authorList>
            <person name="Zhong Y."/>
            <person name="Wu W."/>
            <person name="Sun C."/>
            <person name="Zou P."/>
            <person name="Liu Y."/>
            <person name="Dai S."/>
            <person name="Zhou R."/>
        </authorList>
    </citation>
    <scope>NUCLEOTIDE SEQUENCE [LARGE SCALE GENOMIC DNA]</scope>
</reference>
<gene>
    <name evidence="1" type="ORF">MLD38_003754</name>
</gene>
<proteinExistence type="predicted"/>
<accession>A0ACB9S6R4</accession>
<evidence type="ECO:0000313" key="1">
    <source>
        <dbReference type="EMBL" id="KAI4385761.1"/>
    </source>
</evidence>
<protein>
    <submittedName>
        <fullName evidence="1">Uncharacterized protein</fullName>
    </submittedName>
</protein>
<keyword evidence="2" id="KW-1185">Reference proteome</keyword>
<comment type="caution">
    <text evidence="1">The sequence shown here is derived from an EMBL/GenBank/DDBJ whole genome shotgun (WGS) entry which is preliminary data.</text>
</comment>
<organism evidence="1 2">
    <name type="scientific">Melastoma candidum</name>
    <dbReference type="NCBI Taxonomy" id="119954"/>
    <lineage>
        <taxon>Eukaryota</taxon>
        <taxon>Viridiplantae</taxon>
        <taxon>Streptophyta</taxon>
        <taxon>Embryophyta</taxon>
        <taxon>Tracheophyta</taxon>
        <taxon>Spermatophyta</taxon>
        <taxon>Magnoliopsida</taxon>
        <taxon>eudicotyledons</taxon>
        <taxon>Gunneridae</taxon>
        <taxon>Pentapetalae</taxon>
        <taxon>rosids</taxon>
        <taxon>malvids</taxon>
        <taxon>Myrtales</taxon>
        <taxon>Melastomataceae</taxon>
        <taxon>Melastomatoideae</taxon>
        <taxon>Melastomateae</taxon>
        <taxon>Melastoma</taxon>
    </lineage>
</organism>